<name>A0A402BI50_9CHLR</name>
<dbReference type="GO" id="GO:0016747">
    <property type="term" value="F:acyltransferase activity, transferring groups other than amino-acyl groups"/>
    <property type="evidence" value="ECO:0007669"/>
    <property type="project" value="InterPro"/>
</dbReference>
<dbReference type="Gene3D" id="3.40.630.30">
    <property type="match status" value="1"/>
</dbReference>
<dbReference type="CDD" id="cd04301">
    <property type="entry name" value="NAT_SF"/>
    <property type="match status" value="2"/>
</dbReference>
<dbReference type="EMBL" id="BIFT01000002">
    <property type="protein sequence ID" value="GCE31101.1"/>
    <property type="molecule type" value="Genomic_DNA"/>
</dbReference>
<sequence length="321" mass="36090">MYPHLRPGYSVRPPTVADIPAISQLIYAFDEYETGEADLYPTEDIQHDWLGLDVARDSWVVVADDGVLCGYATLTFKSSGGRLLADGYVHPRHYNNGIGTTLIELLEARAAEIVRQVPGDTRLVLVNNVVASSNASINLLEKFAYTLTRVYFRMSITLTEPPLAPVWPAHITLRVCDGSPEDIYRVYAATEDSFRDMWAHNPQSYETWKKGHVHEHFDPSLWFLAMDGEQVAGVARCRTTEDNKGWISALGVRRPWRKQGLGKALLYQSFGAFYQRQSTSVGLGVDSQSLTGAQRLYESVGMQVSMRIGRYEKELRPGREL</sequence>
<organism evidence="4 5">
    <name type="scientific">Dictyobacter alpinus</name>
    <dbReference type="NCBI Taxonomy" id="2014873"/>
    <lineage>
        <taxon>Bacteria</taxon>
        <taxon>Bacillati</taxon>
        <taxon>Chloroflexota</taxon>
        <taxon>Ktedonobacteria</taxon>
        <taxon>Ktedonobacterales</taxon>
        <taxon>Dictyobacteraceae</taxon>
        <taxon>Dictyobacter</taxon>
    </lineage>
</organism>
<feature type="domain" description="N-acetyltransferase" evidence="3">
    <location>
        <begin position="9"/>
        <end position="159"/>
    </location>
</feature>
<dbReference type="InterPro" id="IPR016181">
    <property type="entry name" value="Acyl_CoA_acyltransferase"/>
</dbReference>
<proteinExistence type="predicted"/>
<dbReference type="OrthoDB" id="9799092at2"/>
<dbReference type="PROSITE" id="PS51186">
    <property type="entry name" value="GNAT"/>
    <property type="match status" value="2"/>
</dbReference>
<dbReference type="Proteomes" id="UP000287171">
    <property type="component" value="Unassembled WGS sequence"/>
</dbReference>
<dbReference type="RefSeq" id="WP_126631102.1">
    <property type="nucleotide sequence ID" value="NZ_BIFT01000002.1"/>
</dbReference>
<dbReference type="PANTHER" id="PTHR43877">
    <property type="entry name" value="AMINOALKYLPHOSPHONATE N-ACETYLTRANSFERASE-RELATED-RELATED"/>
    <property type="match status" value="1"/>
</dbReference>
<evidence type="ECO:0000256" key="2">
    <source>
        <dbReference type="ARBA" id="ARBA00023315"/>
    </source>
</evidence>
<dbReference type="SUPFAM" id="SSF55729">
    <property type="entry name" value="Acyl-CoA N-acyltransferases (Nat)"/>
    <property type="match status" value="2"/>
</dbReference>
<accession>A0A402BI50</accession>
<dbReference type="InterPro" id="IPR000182">
    <property type="entry name" value="GNAT_dom"/>
</dbReference>
<keyword evidence="1" id="KW-0808">Transferase</keyword>
<evidence type="ECO:0000256" key="1">
    <source>
        <dbReference type="ARBA" id="ARBA00022679"/>
    </source>
</evidence>
<protein>
    <recommendedName>
        <fullName evidence="3">N-acetyltransferase domain-containing protein</fullName>
    </recommendedName>
</protein>
<evidence type="ECO:0000313" key="5">
    <source>
        <dbReference type="Proteomes" id="UP000287171"/>
    </source>
</evidence>
<dbReference type="AlphaFoldDB" id="A0A402BI50"/>
<evidence type="ECO:0000313" key="4">
    <source>
        <dbReference type="EMBL" id="GCE31101.1"/>
    </source>
</evidence>
<keyword evidence="2" id="KW-0012">Acyltransferase</keyword>
<gene>
    <name evidence="4" type="ORF">KDA_65850</name>
</gene>
<feature type="domain" description="N-acetyltransferase" evidence="3">
    <location>
        <begin position="173"/>
        <end position="321"/>
    </location>
</feature>
<dbReference type="Pfam" id="PF00583">
    <property type="entry name" value="Acetyltransf_1"/>
    <property type="match status" value="2"/>
</dbReference>
<evidence type="ECO:0000259" key="3">
    <source>
        <dbReference type="PROSITE" id="PS51186"/>
    </source>
</evidence>
<keyword evidence="5" id="KW-1185">Reference proteome</keyword>
<comment type="caution">
    <text evidence="4">The sequence shown here is derived from an EMBL/GenBank/DDBJ whole genome shotgun (WGS) entry which is preliminary data.</text>
</comment>
<reference evidence="5" key="1">
    <citation type="submission" date="2018-12" db="EMBL/GenBank/DDBJ databases">
        <title>Tengunoibacter tsumagoiensis gen. nov., sp. nov., Dictyobacter kobayashii sp. nov., D. alpinus sp. nov., and D. joshuensis sp. nov. and description of Dictyobacteraceae fam. nov. within the order Ktedonobacterales isolated from Tengu-no-mugimeshi.</title>
        <authorList>
            <person name="Wang C.M."/>
            <person name="Zheng Y."/>
            <person name="Sakai Y."/>
            <person name="Toyoda A."/>
            <person name="Minakuchi Y."/>
            <person name="Abe K."/>
            <person name="Yokota A."/>
            <person name="Yabe S."/>
        </authorList>
    </citation>
    <scope>NUCLEOTIDE SEQUENCE [LARGE SCALE GENOMIC DNA]</scope>
    <source>
        <strain evidence="5">Uno16</strain>
    </source>
</reference>
<dbReference type="InterPro" id="IPR050832">
    <property type="entry name" value="Bact_Acetyltransf"/>
</dbReference>